<dbReference type="InterPro" id="IPR013815">
    <property type="entry name" value="ATP_grasp_subdomain_1"/>
</dbReference>
<dbReference type="Proteomes" id="UP000320225">
    <property type="component" value="Unassembled WGS sequence"/>
</dbReference>
<sequence>MSAAGLRVLVVGGGGREHALAWKLAQSPRAARVFVAPGNGGTALDARLTNVPITGVAELCDWAKREGIDLTVVGPEAPLAAGIVDAFRAAGLRIVGPTQAAARLESSKAFAKAFMQRHGIPTATHETFADAAAAHAYVDRVGAPIVVKADGLAAGKGVVVAMTAAEAHEAIDFMLLDNRLGVQHNAEGARVVIESYLEGEEASFIVLVDGTHVLPLASSQDHKRLLDGDTGPNTGGMGAYSPAPVVTPAVHERVMREIIEPTVRAMAEEGTPYTGFLYAGLMIGPDGAPRTLEFNCRLGDPETQPILMRLRSDLVEVLLAASEGRLDTVTLEWDARVALGVVVAAEGYPLQPRKGDAIEALPPDADDAVVFHAGTTQAADGRLVTSGGRVLCCTALGSDVAAARARAYALVQGVRFAGMQFRRDIGHRALARPPAI</sequence>
<evidence type="ECO:0000256" key="12">
    <source>
        <dbReference type="ARBA" id="ARBA00038345"/>
    </source>
</evidence>
<dbReference type="PANTHER" id="PTHR43472:SF1">
    <property type="entry name" value="PHOSPHORIBOSYLAMINE--GLYCINE LIGASE, CHLOROPLASTIC"/>
    <property type="match status" value="1"/>
</dbReference>
<dbReference type="GO" id="GO:0046872">
    <property type="term" value="F:metal ion binding"/>
    <property type="evidence" value="ECO:0007669"/>
    <property type="project" value="UniProtKB-KW"/>
</dbReference>
<dbReference type="Gene3D" id="3.90.600.10">
    <property type="entry name" value="Phosphoribosylglycinamide synthetase, C-terminal domain"/>
    <property type="match status" value="1"/>
</dbReference>
<evidence type="ECO:0000256" key="14">
    <source>
        <dbReference type="ARBA" id="ARBA00042864"/>
    </source>
</evidence>
<dbReference type="SUPFAM" id="SSF56059">
    <property type="entry name" value="Glutathione synthetase ATP-binding domain-like"/>
    <property type="match status" value="1"/>
</dbReference>
<feature type="domain" description="ATP-grasp" evidence="17">
    <location>
        <begin position="112"/>
        <end position="323"/>
    </location>
</feature>
<dbReference type="Pfam" id="PF01071">
    <property type="entry name" value="GARS_A"/>
    <property type="match status" value="1"/>
</dbReference>
<dbReference type="Gene3D" id="3.30.1490.20">
    <property type="entry name" value="ATP-grasp fold, A domain"/>
    <property type="match status" value="1"/>
</dbReference>
<evidence type="ECO:0000256" key="2">
    <source>
        <dbReference type="ARBA" id="ARBA00001946"/>
    </source>
</evidence>
<evidence type="ECO:0000256" key="6">
    <source>
        <dbReference type="ARBA" id="ARBA00022723"/>
    </source>
</evidence>
<comment type="pathway">
    <text evidence="3 15">Purine metabolism; IMP biosynthesis via de novo pathway; N(1)-(5-phospho-D-ribosyl)glycinamide from 5-phospho-alpha-D-ribose 1-diphosphate: step 2/2.</text>
</comment>
<dbReference type="AlphaFoldDB" id="A0A554WM12"/>
<gene>
    <name evidence="15 18" type="primary">purD</name>
    <name evidence="18" type="ORF">Tsedi_01801</name>
</gene>
<dbReference type="SMART" id="SM01210">
    <property type="entry name" value="GARS_C"/>
    <property type="match status" value="1"/>
</dbReference>
<keyword evidence="6" id="KW-0479">Metal-binding</keyword>
<dbReference type="SUPFAM" id="SSF51246">
    <property type="entry name" value="Rudiment single hybrid motif"/>
    <property type="match status" value="1"/>
</dbReference>
<comment type="cofactor">
    <cofactor evidence="1">
        <name>Mn(2+)</name>
        <dbReference type="ChEBI" id="CHEBI:29035"/>
    </cofactor>
</comment>
<evidence type="ECO:0000256" key="16">
    <source>
        <dbReference type="PROSITE-ProRule" id="PRU00409"/>
    </source>
</evidence>
<accession>A0A554WM12</accession>
<dbReference type="InterPro" id="IPR016185">
    <property type="entry name" value="PreATP-grasp_dom_sf"/>
</dbReference>
<dbReference type="EC" id="6.3.4.13" evidence="4 15"/>
<dbReference type="GO" id="GO:0009113">
    <property type="term" value="P:purine nucleobase biosynthetic process"/>
    <property type="evidence" value="ECO:0007669"/>
    <property type="project" value="InterPro"/>
</dbReference>
<dbReference type="PROSITE" id="PS00184">
    <property type="entry name" value="GARS"/>
    <property type="match status" value="1"/>
</dbReference>
<keyword evidence="10" id="KW-0460">Magnesium</keyword>
<evidence type="ECO:0000313" key="19">
    <source>
        <dbReference type="Proteomes" id="UP000320225"/>
    </source>
</evidence>
<evidence type="ECO:0000259" key="17">
    <source>
        <dbReference type="PROSITE" id="PS50975"/>
    </source>
</evidence>
<dbReference type="Gene3D" id="3.40.50.20">
    <property type="match status" value="1"/>
</dbReference>
<dbReference type="InterPro" id="IPR000115">
    <property type="entry name" value="PRibGlycinamide_synth"/>
</dbReference>
<keyword evidence="5 15" id="KW-0436">Ligase</keyword>
<comment type="caution">
    <text evidence="18">The sequence shown here is derived from an EMBL/GenBank/DDBJ whole genome shotgun (WGS) entry which is preliminary data.</text>
</comment>
<dbReference type="GO" id="GO:0004637">
    <property type="term" value="F:phosphoribosylamine-glycine ligase activity"/>
    <property type="evidence" value="ECO:0007669"/>
    <property type="project" value="UniProtKB-UniRule"/>
</dbReference>
<dbReference type="PANTHER" id="PTHR43472">
    <property type="entry name" value="PHOSPHORIBOSYLAMINE--GLYCINE LIGASE"/>
    <property type="match status" value="1"/>
</dbReference>
<dbReference type="GO" id="GO:0005524">
    <property type="term" value="F:ATP binding"/>
    <property type="evidence" value="ECO:0007669"/>
    <property type="project" value="UniProtKB-UniRule"/>
</dbReference>
<dbReference type="PROSITE" id="PS50975">
    <property type="entry name" value="ATP_GRASP"/>
    <property type="match status" value="1"/>
</dbReference>
<dbReference type="NCBIfam" id="TIGR00877">
    <property type="entry name" value="purD"/>
    <property type="match status" value="1"/>
</dbReference>
<organism evidence="18 19">
    <name type="scientific">Tepidimonas sediminis</name>
    <dbReference type="NCBI Taxonomy" id="2588941"/>
    <lineage>
        <taxon>Bacteria</taxon>
        <taxon>Pseudomonadati</taxon>
        <taxon>Pseudomonadota</taxon>
        <taxon>Betaproteobacteria</taxon>
        <taxon>Burkholderiales</taxon>
        <taxon>Tepidimonas</taxon>
    </lineage>
</organism>
<proteinExistence type="inferred from homology"/>
<dbReference type="FunFam" id="3.90.600.10:FF:000001">
    <property type="entry name" value="Trifunctional purine biosynthetic protein adenosine-3"/>
    <property type="match status" value="1"/>
</dbReference>
<dbReference type="InterPro" id="IPR037123">
    <property type="entry name" value="PRibGlycinamide_synth_C_sf"/>
</dbReference>
<comment type="similarity">
    <text evidence="12 15">Belongs to the GARS family.</text>
</comment>
<dbReference type="EMBL" id="VJND01000011">
    <property type="protein sequence ID" value="TSE24608.1"/>
    <property type="molecule type" value="Genomic_DNA"/>
</dbReference>
<name>A0A554WM12_9BURK</name>
<dbReference type="Pfam" id="PF02843">
    <property type="entry name" value="GARS_C"/>
    <property type="match status" value="1"/>
</dbReference>
<dbReference type="FunFam" id="3.30.470.20:FF:000031">
    <property type="entry name" value="Phosphoribosylamine--glycine ligase"/>
    <property type="match status" value="1"/>
</dbReference>
<dbReference type="Gene3D" id="3.30.470.20">
    <property type="entry name" value="ATP-grasp fold, B domain"/>
    <property type="match status" value="1"/>
</dbReference>
<evidence type="ECO:0000256" key="10">
    <source>
        <dbReference type="ARBA" id="ARBA00022842"/>
    </source>
</evidence>
<evidence type="ECO:0000256" key="9">
    <source>
        <dbReference type="ARBA" id="ARBA00022840"/>
    </source>
</evidence>
<evidence type="ECO:0000256" key="11">
    <source>
        <dbReference type="ARBA" id="ARBA00023211"/>
    </source>
</evidence>
<dbReference type="GO" id="GO:0006189">
    <property type="term" value="P:'de novo' IMP biosynthetic process"/>
    <property type="evidence" value="ECO:0007669"/>
    <property type="project" value="UniProtKB-UniRule"/>
</dbReference>
<dbReference type="InterPro" id="IPR020561">
    <property type="entry name" value="PRibGlycinamid_synth_ATP-grasp"/>
</dbReference>
<dbReference type="InterPro" id="IPR011054">
    <property type="entry name" value="Rudment_hybrid_motif"/>
</dbReference>
<evidence type="ECO:0000256" key="5">
    <source>
        <dbReference type="ARBA" id="ARBA00022598"/>
    </source>
</evidence>
<reference evidence="18 19" key="1">
    <citation type="submission" date="2019-07" db="EMBL/GenBank/DDBJ databases">
        <title>Tepidimonas sediminis YIM 72259 draft genome.</title>
        <authorList>
            <person name="Da Costa M.S."/>
            <person name="Froufe H.J.C."/>
            <person name="Egas C."/>
            <person name="Albuquerque L."/>
        </authorList>
    </citation>
    <scope>NUCLEOTIDE SEQUENCE [LARGE SCALE GENOMIC DNA]</scope>
    <source>
        <strain evidence="18 19">YIM 72259</strain>
    </source>
</reference>
<dbReference type="SMART" id="SM01209">
    <property type="entry name" value="GARS_A"/>
    <property type="match status" value="1"/>
</dbReference>
<comment type="catalytic activity">
    <reaction evidence="15">
        <text>5-phospho-beta-D-ribosylamine + glycine + ATP = N(1)-(5-phospho-beta-D-ribosyl)glycinamide + ADP + phosphate + H(+)</text>
        <dbReference type="Rhea" id="RHEA:17453"/>
        <dbReference type="ChEBI" id="CHEBI:15378"/>
        <dbReference type="ChEBI" id="CHEBI:30616"/>
        <dbReference type="ChEBI" id="CHEBI:43474"/>
        <dbReference type="ChEBI" id="CHEBI:57305"/>
        <dbReference type="ChEBI" id="CHEBI:58681"/>
        <dbReference type="ChEBI" id="CHEBI:143788"/>
        <dbReference type="ChEBI" id="CHEBI:456216"/>
        <dbReference type="EC" id="6.3.4.13"/>
    </reaction>
</comment>
<evidence type="ECO:0000256" key="1">
    <source>
        <dbReference type="ARBA" id="ARBA00001936"/>
    </source>
</evidence>
<dbReference type="InterPro" id="IPR020562">
    <property type="entry name" value="PRibGlycinamide_synth_N"/>
</dbReference>
<evidence type="ECO:0000256" key="13">
    <source>
        <dbReference type="ARBA" id="ARBA00042242"/>
    </source>
</evidence>
<evidence type="ECO:0000256" key="4">
    <source>
        <dbReference type="ARBA" id="ARBA00013255"/>
    </source>
</evidence>
<keyword evidence="7 16" id="KW-0547">Nucleotide-binding</keyword>
<keyword evidence="9 16" id="KW-0067">ATP-binding</keyword>
<dbReference type="UniPathway" id="UPA00074">
    <property type="reaction ID" value="UER00125"/>
</dbReference>
<dbReference type="InterPro" id="IPR011761">
    <property type="entry name" value="ATP-grasp"/>
</dbReference>
<dbReference type="Pfam" id="PF02844">
    <property type="entry name" value="GARS_N"/>
    <property type="match status" value="1"/>
</dbReference>
<evidence type="ECO:0000256" key="7">
    <source>
        <dbReference type="ARBA" id="ARBA00022741"/>
    </source>
</evidence>
<evidence type="ECO:0000313" key="18">
    <source>
        <dbReference type="EMBL" id="TSE24608.1"/>
    </source>
</evidence>
<keyword evidence="19" id="KW-1185">Reference proteome</keyword>
<dbReference type="InterPro" id="IPR020560">
    <property type="entry name" value="PRibGlycinamide_synth_C-dom"/>
</dbReference>
<evidence type="ECO:0000256" key="15">
    <source>
        <dbReference type="HAMAP-Rule" id="MF_00138"/>
    </source>
</evidence>
<dbReference type="SUPFAM" id="SSF52440">
    <property type="entry name" value="PreATP-grasp domain"/>
    <property type="match status" value="1"/>
</dbReference>
<dbReference type="FunFam" id="3.40.50.20:FF:000006">
    <property type="entry name" value="Phosphoribosylamine--glycine ligase, chloroplastic"/>
    <property type="match status" value="1"/>
</dbReference>
<comment type="cofactor">
    <cofactor evidence="2">
        <name>Mg(2+)</name>
        <dbReference type="ChEBI" id="CHEBI:18420"/>
    </cofactor>
</comment>
<dbReference type="HAMAP" id="MF_00138">
    <property type="entry name" value="GARS"/>
    <property type="match status" value="1"/>
</dbReference>
<dbReference type="InterPro" id="IPR020559">
    <property type="entry name" value="PRibGlycinamide_synth_CS"/>
</dbReference>
<evidence type="ECO:0000256" key="8">
    <source>
        <dbReference type="ARBA" id="ARBA00022755"/>
    </source>
</evidence>
<evidence type="ECO:0000256" key="3">
    <source>
        <dbReference type="ARBA" id="ARBA00005174"/>
    </source>
</evidence>
<protein>
    <recommendedName>
        <fullName evidence="4 15">Phosphoribosylamine--glycine ligase</fullName>
        <ecNumber evidence="4 15">6.3.4.13</ecNumber>
    </recommendedName>
    <alternativeName>
        <fullName evidence="15">GARS</fullName>
    </alternativeName>
    <alternativeName>
        <fullName evidence="13 15">Glycinamide ribonucleotide synthetase</fullName>
    </alternativeName>
    <alternativeName>
        <fullName evidence="14 15">Phosphoribosylglycinamide synthetase</fullName>
    </alternativeName>
</protein>
<keyword evidence="8 15" id="KW-0658">Purine biosynthesis</keyword>
<keyword evidence="11" id="KW-0464">Manganese</keyword>